<evidence type="ECO:0000256" key="2">
    <source>
        <dbReference type="ARBA" id="ARBA00023043"/>
    </source>
</evidence>
<reference evidence="5 6" key="1">
    <citation type="journal article" date="2024" name="J Genomics">
        <title>Draft genome sequencing and assembly of Favolaschia claudopus CIRM-BRFM 2984 isolated from oak limbs.</title>
        <authorList>
            <person name="Navarro D."/>
            <person name="Drula E."/>
            <person name="Chaduli D."/>
            <person name="Cazenave R."/>
            <person name="Ahrendt S."/>
            <person name="Wang J."/>
            <person name="Lipzen A."/>
            <person name="Daum C."/>
            <person name="Barry K."/>
            <person name="Grigoriev I.V."/>
            <person name="Favel A."/>
            <person name="Rosso M.N."/>
            <person name="Martin F."/>
        </authorList>
    </citation>
    <scope>NUCLEOTIDE SEQUENCE [LARGE SCALE GENOMIC DNA]</scope>
    <source>
        <strain evidence="5 6">CIRM-BRFM 2984</strain>
    </source>
</reference>
<dbReference type="InterPro" id="IPR036770">
    <property type="entry name" value="Ankyrin_rpt-contain_sf"/>
</dbReference>
<dbReference type="Pfam" id="PF12796">
    <property type="entry name" value="Ank_2"/>
    <property type="match status" value="1"/>
</dbReference>
<evidence type="ECO:0000256" key="3">
    <source>
        <dbReference type="PROSITE-ProRule" id="PRU00023"/>
    </source>
</evidence>
<organism evidence="5 6">
    <name type="scientific">Favolaschia claudopus</name>
    <dbReference type="NCBI Taxonomy" id="2862362"/>
    <lineage>
        <taxon>Eukaryota</taxon>
        <taxon>Fungi</taxon>
        <taxon>Dikarya</taxon>
        <taxon>Basidiomycota</taxon>
        <taxon>Agaricomycotina</taxon>
        <taxon>Agaricomycetes</taxon>
        <taxon>Agaricomycetidae</taxon>
        <taxon>Agaricales</taxon>
        <taxon>Marasmiineae</taxon>
        <taxon>Mycenaceae</taxon>
        <taxon>Favolaschia</taxon>
    </lineage>
</organism>
<dbReference type="Gene3D" id="1.25.40.20">
    <property type="entry name" value="Ankyrin repeat-containing domain"/>
    <property type="match status" value="1"/>
</dbReference>
<keyword evidence="6" id="KW-1185">Reference proteome</keyword>
<accession>A0AAW0ED82</accession>
<dbReference type="PANTHER" id="PTHR24134:SF9">
    <property type="entry name" value="ANKYRIN REPEAT AND SOCS BOX PROTEIN 8"/>
    <property type="match status" value="1"/>
</dbReference>
<dbReference type="SMART" id="SM00248">
    <property type="entry name" value="ANK"/>
    <property type="match status" value="3"/>
</dbReference>
<evidence type="ECO:0000313" key="6">
    <source>
        <dbReference type="Proteomes" id="UP001362999"/>
    </source>
</evidence>
<evidence type="ECO:0000256" key="1">
    <source>
        <dbReference type="ARBA" id="ARBA00022737"/>
    </source>
</evidence>
<evidence type="ECO:0000313" key="5">
    <source>
        <dbReference type="EMBL" id="KAK7063607.1"/>
    </source>
</evidence>
<protein>
    <submittedName>
        <fullName evidence="5">Ankyrin</fullName>
    </submittedName>
</protein>
<dbReference type="PROSITE" id="PS50297">
    <property type="entry name" value="ANK_REP_REGION"/>
    <property type="match status" value="1"/>
</dbReference>
<feature type="compositionally biased region" description="Gly residues" evidence="4">
    <location>
        <begin position="156"/>
        <end position="165"/>
    </location>
</feature>
<feature type="repeat" description="ANK" evidence="3">
    <location>
        <begin position="77"/>
        <end position="113"/>
    </location>
</feature>
<sequence length="165" mass="17841">MESDQGASNNERLLAAARADNEEMLLEVFEQGGFDINFQDGLGNTALHNAVSNGSTDVLEHILSHEDCDVDPINRIEKATPLHLAVQLEDPELRKYIVDSLLEAGADTRIKDKNGDIASDLLRDDDAEVRALFRKSQVQASVSKDDIASDDEDGEAGSGSGSDDD</sequence>
<dbReference type="PROSITE" id="PS50088">
    <property type="entry name" value="ANK_REPEAT"/>
    <property type="match status" value="1"/>
</dbReference>
<feature type="region of interest" description="Disordered" evidence="4">
    <location>
        <begin position="136"/>
        <end position="165"/>
    </location>
</feature>
<dbReference type="Proteomes" id="UP001362999">
    <property type="component" value="Unassembled WGS sequence"/>
</dbReference>
<dbReference type="SUPFAM" id="SSF48403">
    <property type="entry name" value="Ankyrin repeat"/>
    <property type="match status" value="1"/>
</dbReference>
<gene>
    <name evidence="5" type="ORF">R3P38DRAFT_6450</name>
</gene>
<dbReference type="AlphaFoldDB" id="A0AAW0ED82"/>
<dbReference type="PANTHER" id="PTHR24134">
    <property type="entry name" value="ANKYRIN REPEAT-CONTAINING PROTEIN DDB_G0279043"/>
    <property type="match status" value="1"/>
</dbReference>
<proteinExistence type="predicted"/>
<dbReference type="InterPro" id="IPR002110">
    <property type="entry name" value="Ankyrin_rpt"/>
</dbReference>
<dbReference type="PRINTS" id="PR01415">
    <property type="entry name" value="ANKYRIN"/>
</dbReference>
<comment type="caution">
    <text evidence="5">The sequence shown here is derived from an EMBL/GenBank/DDBJ whole genome shotgun (WGS) entry which is preliminary data.</text>
</comment>
<keyword evidence="2 3" id="KW-0040">ANK repeat</keyword>
<evidence type="ECO:0000256" key="4">
    <source>
        <dbReference type="SAM" id="MobiDB-lite"/>
    </source>
</evidence>
<keyword evidence="1" id="KW-0677">Repeat</keyword>
<name>A0AAW0ED82_9AGAR</name>
<dbReference type="EMBL" id="JAWWNJ010000001">
    <property type="protein sequence ID" value="KAK7063607.1"/>
    <property type="molecule type" value="Genomic_DNA"/>
</dbReference>